<evidence type="ECO:0000313" key="4">
    <source>
        <dbReference type="EMBL" id="QAY33276.1"/>
    </source>
</evidence>
<dbReference type="PANTHER" id="PTHR33608:SF6">
    <property type="entry name" value="BLL2464 PROTEIN"/>
    <property type="match status" value="1"/>
</dbReference>
<accession>A0A087APW0</accession>
<dbReference type="AlphaFoldDB" id="A0A087APW0"/>
<reference evidence="4 6" key="2">
    <citation type="submission" date="2019-01" db="EMBL/GenBank/DDBJ databases">
        <title>Complete genome sequence of Bifidobacterium gallinarum CACC 514.</title>
        <authorList>
            <person name="Jung M."/>
        </authorList>
    </citation>
    <scope>NUCLEOTIDE SEQUENCE [LARGE SCALE GENOMIC DNA]</scope>
    <source>
        <strain evidence="4 6">CACC 514</strain>
    </source>
</reference>
<dbReference type="Proteomes" id="UP000029046">
    <property type="component" value="Unassembled WGS sequence"/>
</dbReference>
<dbReference type="KEGG" id="bgx:ESN35_07530"/>
<dbReference type="PANTHER" id="PTHR33608">
    <property type="entry name" value="BLL2464 PROTEIN"/>
    <property type="match status" value="1"/>
</dbReference>
<sequence length="319" mass="35548">MIQGARSNDSIRARIEALGTSLSLPTVRKALGVLEGEHASQRRGGVDELMDIRVYEPGDEARHIDWRTSARVGRPMVVQRERPSTSRVWLLLDVGREMTGSCPSGEPAYEVAANALRMFAALSLRRSDDVSLVFGDAASITRVPFNGGFAQFERTLDQALQRSWDRPRNIDALLDYARRIRDRQALIVLATDEHALRQRHLEAIRRLAQTHPMVFIDVATLNPFDSRTGRNCPVYDGTSRRAVPAFLSNARSRDEVATHRAYLAAALNRELTRCGSHMIRSDSSAAMFEAFVRLVSVTLARSGRNQLRSAAMPELRIGG</sequence>
<evidence type="ECO:0000313" key="6">
    <source>
        <dbReference type="Proteomes" id="UP000293589"/>
    </source>
</evidence>
<keyword evidence="5" id="KW-1185">Reference proteome</keyword>
<evidence type="ECO:0000313" key="5">
    <source>
        <dbReference type="Proteomes" id="UP000029046"/>
    </source>
</evidence>
<dbReference type="eggNOG" id="COG1721">
    <property type="taxonomic scope" value="Bacteria"/>
</dbReference>
<gene>
    <name evidence="3" type="ORF">BIGA_1281</name>
    <name evidence="4" type="ORF">ESN35_07530</name>
    <name evidence="2" type="ORF">K8U73_02120</name>
</gene>
<dbReference type="EMBL" id="JGYX01000003">
    <property type="protein sequence ID" value="KFI60810.1"/>
    <property type="molecule type" value="Genomic_DNA"/>
</dbReference>
<name>A0A087APW0_9BIFI</name>
<protein>
    <submittedName>
        <fullName evidence="2">DUF58 domain-containing protein</fullName>
    </submittedName>
</protein>
<dbReference type="Proteomes" id="UP000786560">
    <property type="component" value="Unassembled WGS sequence"/>
</dbReference>
<dbReference type="EMBL" id="CP035464">
    <property type="protein sequence ID" value="QAY33276.1"/>
    <property type="molecule type" value="Genomic_DNA"/>
</dbReference>
<dbReference type="Proteomes" id="UP000293589">
    <property type="component" value="Chromosome"/>
</dbReference>
<evidence type="ECO:0000259" key="1">
    <source>
        <dbReference type="Pfam" id="PF01882"/>
    </source>
</evidence>
<dbReference type="STRING" id="78344.BIGA_1281"/>
<dbReference type="EMBL" id="DYUX01000009">
    <property type="protein sequence ID" value="HJG41179.1"/>
    <property type="molecule type" value="Genomic_DNA"/>
</dbReference>
<organism evidence="3 5">
    <name type="scientific">Bifidobacterium pullorum subsp. gallinarum</name>
    <dbReference type="NCBI Taxonomy" id="78344"/>
    <lineage>
        <taxon>Bacteria</taxon>
        <taxon>Bacillati</taxon>
        <taxon>Actinomycetota</taxon>
        <taxon>Actinomycetes</taxon>
        <taxon>Bifidobacteriales</taxon>
        <taxon>Bifidobacteriaceae</taxon>
        <taxon>Bifidobacterium</taxon>
    </lineage>
</organism>
<feature type="domain" description="DUF58" evidence="1">
    <location>
        <begin position="51"/>
        <end position="219"/>
    </location>
</feature>
<reference evidence="2" key="3">
    <citation type="journal article" date="2021" name="PeerJ">
        <title>Extensive microbial diversity within the chicken gut microbiome revealed by metagenomics and culture.</title>
        <authorList>
            <person name="Gilroy R."/>
            <person name="Ravi A."/>
            <person name="Getino M."/>
            <person name="Pursley I."/>
            <person name="Horton D.L."/>
            <person name="Alikhan N.F."/>
            <person name="Baker D."/>
            <person name="Gharbi K."/>
            <person name="Hall N."/>
            <person name="Watson M."/>
            <person name="Adriaenssens E.M."/>
            <person name="Foster-Nyarko E."/>
            <person name="Jarju S."/>
            <person name="Secka A."/>
            <person name="Antonio M."/>
            <person name="Oren A."/>
            <person name="Chaudhuri R.R."/>
            <person name="La Ragione R."/>
            <person name="Hildebrand F."/>
            <person name="Pallen M.J."/>
        </authorList>
    </citation>
    <scope>NUCLEOTIDE SEQUENCE</scope>
    <source>
        <strain evidence="2">ChiBcolR7-4860</strain>
    </source>
</reference>
<dbReference type="RefSeq" id="WP_033506498.1">
    <property type="nucleotide sequence ID" value="NZ_CP035464.1"/>
</dbReference>
<reference evidence="2" key="4">
    <citation type="submission" date="2021-09" db="EMBL/GenBank/DDBJ databases">
        <authorList>
            <person name="Gilroy R."/>
        </authorList>
    </citation>
    <scope>NUCLEOTIDE SEQUENCE</scope>
    <source>
        <strain evidence="2">ChiBcolR7-4860</strain>
    </source>
</reference>
<dbReference type="OrthoDB" id="9776116at2"/>
<dbReference type="Pfam" id="PF01882">
    <property type="entry name" value="DUF58"/>
    <property type="match status" value="1"/>
</dbReference>
<reference evidence="3 5" key="1">
    <citation type="submission" date="2014-03" db="EMBL/GenBank/DDBJ databases">
        <title>Genomics of Bifidobacteria.</title>
        <authorList>
            <person name="Ventura M."/>
            <person name="Milani C."/>
            <person name="Lugli G.A."/>
        </authorList>
    </citation>
    <scope>NUCLEOTIDE SEQUENCE [LARGE SCALE GENOMIC DNA]</scope>
    <source>
        <strain evidence="3 5">LMG 11586</strain>
    </source>
</reference>
<evidence type="ECO:0000313" key="3">
    <source>
        <dbReference type="EMBL" id="KFI60810.1"/>
    </source>
</evidence>
<dbReference type="InterPro" id="IPR002881">
    <property type="entry name" value="DUF58"/>
</dbReference>
<proteinExistence type="predicted"/>
<evidence type="ECO:0000313" key="2">
    <source>
        <dbReference type="EMBL" id="HJG41179.1"/>
    </source>
</evidence>